<name>A0A183MC68_9TREM</name>
<evidence type="ECO:0000313" key="2">
    <source>
        <dbReference type="Proteomes" id="UP000277204"/>
    </source>
</evidence>
<proteinExistence type="predicted"/>
<organism evidence="1 2">
    <name type="scientific">Schistosoma margrebowiei</name>
    <dbReference type="NCBI Taxonomy" id="48269"/>
    <lineage>
        <taxon>Eukaryota</taxon>
        <taxon>Metazoa</taxon>
        <taxon>Spiralia</taxon>
        <taxon>Lophotrochozoa</taxon>
        <taxon>Platyhelminthes</taxon>
        <taxon>Trematoda</taxon>
        <taxon>Digenea</taxon>
        <taxon>Strigeidida</taxon>
        <taxon>Schistosomatoidea</taxon>
        <taxon>Schistosomatidae</taxon>
        <taxon>Schistosoma</taxon>
    </lineage>
</organism>
<dbReference type="EMBL" id="UZAI01010661">
    <property type="protein sequence ID" value="VDP07519.1"/>
    <property type="molecule type" value="Genomic_DNA"/>
</dbReference>
<dbReference type="Proteomes" id="UP000277204">
    <property type="component" value="Unassembled WGS sequence"/>
</dbReference>
<dbReference type="AlphaFoldDB" id="A0A183MC68"/>
<evidence type="ECO:0000313" key="1">
    <source>
        <dbReference type="EMBL" id="VDP07519.1"/>
    </source>
</evidence>
<reference evidence="1 2" key="1">
    <citation type="submission" date="2018-11" db="EMBL/GenBank/DDBJ databases">
        <authorList>
            <consortium name="Pathogen Informatics"/>
        </authorList>
    </citation>
    <scope>NUCLEOTIDE SEQUENCE [LARGE SCALE GENOMIC DNA]</scope>
    <source>
        <strain evidence="1 2">Zambia</strain>
    </source>
</reference>
<gene>
    <name evidence="1" type="ORF">SMRZ_LOCUS13644</name>
</gene>
<protein>
    <submittedName>
        <fullName evidence="1">Uncharacterized protein</fullName>
    </submittedName>
</protein>
<keyword evidence="2" id="KW-1185">Reference proteome</keyword>
<accession>A0A183MC68</accession>
<sequence length="203" mass="23249">MEAGDQQLVHSPFVPAGYWSPCAPLVWNPVKAPDIRFSSSHFRKQHPRHEKADVDYEEISSNEEVFSEIEDGENLEIGDQQSDIEEVNEIESQISSCQWRFNPFDLIDQYTTVFSCEFHRIADPTLTLFQLHCWLLERGSLGKDQLFSENEMFHQNSSENEIGSNINLLPPPDDWADASQSAEFLVEMAKKYCSGSTTGFHEE</sequence>